<evidence type="ECO:0000256" key="1">
    <source>
        <dbReference type="SAM" id="MobiDB-lite"/>
    </source>
</evidence>
<dbReference type="EMBL" id="CABVLZ010000002">
    <property type="protein sequence ID" value="VVU94799.1"/>
    <property type="molecule type" value="Genomic_DNA"/>
</dbReference>
<accession>A0A5E8CJK4</accession>
<protein>
    <submittedName>
        <fullName evidence="2">Uncharacterized protein</fullName>
    </submittedName>
</protein>
<proteinExistence type="predicted"/>
<evidence type="ECO:0000313" key="2">
    <source>
        <dbReference type="EMBL" id="VVU94799.1"/>
    </source>
</evidence>
<name>A0A5E8CJK4_9ZZZZ</name>
<sequence>MKTPLSIKKLKKEIDKTNILLLECYSEIKKEISKHYETETKNMLASIAEDYDIDLAELENKYLKKSKKKKGKKKDNAKEKTALENSLIECSSDDENGDQKKMPESNDLMTKAIVNDTECYYETKEGGAIYNKSLQKIGEFKNGKLNIF</sequence>
<organism evidence="2">
    <name type="scientific">seawater metagenome</name>
    <dbReference type="NCBI Taxonomy" id="1561972"/>
    <lineage>
        <taxon>unclassified sequences</taxon>
        <taxon>metagenomes</taxon>
        <taxon>ecological metagenomes</taxon>
    </lineage>
</organism>
<gene>
    <name evidence="2" type="ORF">CPAV1605_524</name>
</gene>
<feature type="region of interest" description="Disordered" evidence="1">
    <location>
        <begin position="66"/>
        <end position="107"/>
    </location>
</feature>
<reference evidence="2" key="1">
    <citation type="submission" date="2019-09" db="EMBL/GenBank/DDBJ databases">
        <authorList>
            <person name="Needham M D."/>
        </authorList>
    </citation>
    <scope>NUCLEOTIDE SEQUENCE</scope>
</reference>
<dbReference type="AlphaFoldDB" id="A0A5E8CJK4"/>